<dbReference type="OrthoDB" id="5125716at2"/>
<sequence length="111" mass="11941">MSRRERVPTPYQRNAFAPGALAAATLFLAPVLTGADRAMIVLFLTSILAMIVGWFAVQAGRWWWVPVFASIAVVWNPILPLSLAGPVWGAAQPVAAVIFLVAGATIKVRRS</sequence>
<evidence type="ECO:0000256" key="1">
    <source>
        <dbReference type="SAM" id="Phobius"/>
    </source>
</evidence>
<comment type="caution">
    <text evidence="2">The sequence shown here is derived from an EMBL/GenBank/DDBJ whole genome shotgun (WGS) entry which is preliminary data.</text>
</comment>
<keyword evidence="3" id="KW-1185">Reference proteome</keyword>
<keyword evidence="1" id="KW-0812">Transmembrane</keyword>
<evidence type="ECO:0000313" key="2">
    <source>
        <dbReference type="EMBL" id="OMH29380.1"/>
    </source>
</evidence>
<feature type="transmembrane region" description="Helical" evidence="1">
    <location>
        <begin position="38"/>
        <end position="57"/>
    </location>
</feature>
<dbReference type="EMBL" id="MRDE01000005">
    <property type="protein sequence ID" value="OMH29380.1"/>
    <property type="molecule type" value="Genomic_DNA"/>
</dbReference>
<name>A0A1R1LPB9_9MICC</name>
<dbReference type="InterPro" id="IPR046548">
    <property type="entry name" value="DUF6804"/>
</dbReference>
<feature type="transmembrane region" description="Helical" evidence="1">
    <location>
        <begin position="87"/>
        <end position="106"/>
    </location>
</feature>
<organism evidence="2 3">
    <name type="scientific">Tersicoccus phoenicis</name>
    <dbReference type="NCBI Taxonomy" id="554083"/>
    <lineage>
        <taxon>Bacteria</taxon>
        <taxon>Bacillati</taxon>
        <taxon>Actinomycetota</taxon>
        <taxon>Actinomycetes</taxon>
        <taxon>Micrococcales</taxon>
        <taxon>Micrococcaceae</taxon>
        <taxon>Tersicoccus</taxon>
    </lineage>
</organism>
<dbReference type="Proteomes" id="UP000187085">
    <property type="component" value="Unassembled WGS sequence"/>
</dbReference>
<feature type="transmembrane region" description="Helical" evidence="1">
    <location>
        <begin position="12"/>
        <end position="32"/>
    </location>
</feature>
<keyword evidence="1" id="KW-0472">Membrane</keyword>
<dbReference type="Pfam" id="PF20619">
    <property type="entry name" value="DUF6804"/>
    <property type="match status" value="1"/>
</dbReference>
<dbReference type="AlphaFoldDB" id="A0A1R1LPB9"/>
<reference evidence="2 3" key="1">
    <citation type="submission" date="2016-12" db="EMBL/GenBank/DDBJ databases">
        <title>Draft genome of Tersicoccus phoenicis 1P05MA.</title>
        <authorList>
            <person name="Nakajima Y."/>
            <person name="Yoshizawa S."/>
            <person name="Nakamura K."/>
            <person name="Ogura Y."/>
            <person name="Hayashi T."/>
            <person name="Kogure K."/>
        </authorList>
    </citation>
    <scope>NUCLEOTIDE SEQUENCE [LARGE SCALE GENOMIC DNA]</scope>
    <source>
        <strain evidence="2 3">1p05MA</strain>
    </source>
</reference>
<protein>
    <submittedName>
        <fullName evidence="2">Uncharacterized protein</fullName>
    </submittedName>
</protein>
<proteinExistence type="predicted"/>
<accession>A0A1R1LPB9</accession>
<gene>
    <name evidence="2" type="ORF">BKD30_00630</name>
</gene>
<feature type="transmembrane region" description="Helical" evidence="1">
    <location>
        <begin position="62"/>
        <end position="81"/>
    </location>
</feature>
<evidence type="ECO:0000313" key="3">
    <source>
        <dbReference type="Proteomes" id="UP000187085"/>
    </source>
</evidence>
<keyword evidence="1" id="KW-1133">Transmembrane helix</keyword>